<evidence type="ECO:0000313" key="2">
    <source>
        <dbReference type="Proteomes" id="UP000295717"/>
    </source>
</evidence>
<reference evidence="1 2" key="1">
    <citation type="submission" date="2019-03" db="EMBL/GenBank/DDBJ databases">
        <title>Genomic Encyclopedia of Type Strains, Phase IV (KMG-IV): sequencing the most valuable type-strain genomes for metagenomic binning, comparative biology and taxonomic classification.</title>
        <authorList>
            <person name="Goeker M."/>
        </authorList>
    </citation>
    <scope>NUCLEOTIDE SEQUENCE [LARGE SCALE GENOMIC DNA]</scope>
    <source>
        <strain evidence="1 2">DSM 13587</strain>
    </source>
</reference>
<organism evidence="1 2">
    <name type="scientific">Thiobaca trueperi</name>
    <dbReference type="NCBI Taxonomy" id="127458"/>
    <lineage>
        <taxon>Bacteria</taxon>
        <taxon>Pseudomonadati</taxon>
        <taxon>Pseudomonadota</taxon>
        <taxon>Gammaproteobacteria</taxon>
        <taxon>Chromatiales</taxon>
        <taxon>Chromatiaceae</taxon>
        <taxon>Thiobaca</taxon>
    </lineage>
</organism>
<comment type="caution">
    <text evidence="1">The sequence shown here is derived from an EMBL/GenBank/DDBJ whole genome shotgun (WGS) entry which is preliminary data.</text>
</comment>
<keyword evidence="2" id="KW-1185">Reference proteome</keyword>
<accession>A0A4R3MWM3</accession>
<dbReference type="RefSeq" id="WP_132978532.1">
    <property type="nucleotide sequence ID" value="NZ_SMAO01000012.1"/>
</dbReference>
<dbReference type="Gene3D" id="3.40.50.2000">
    <property type="entry name" value="Glycogen Phosphorylase B"/>
    <property type="match status" value="1"/>
</dbReference>
<proteinExistence type="predicted"/>
<evidence type="ECO:0008006" key="3">
    <source>
        <dbReference type="Google" id="ProtNLM"/>
    </source>
</evidence>
<sequence>MFLLFFESDAFVTCPPNRPDRLADAVERLMADPAERARLGMNGRAYVERHAGRDAAARAYRALIGDPPGPILASAPRAHQ</sequence>
<gene>
    <name evidence="1" type="ORF">EDC35_11222</name>
</gene>
<name>A0A4R3MWM3_9GAMM</name>
<dbReference type="OrthoDB" id="9787293at2"/>
<protein>
    <recommendedName>
        <fullName evidence="3">Glycosyl transferase family 1</fullName>
    </recommendedName>
</protein>
<dbReference type="SUPFAM" id="SSF53756">
    <property type="entry name" value="UDP-Glycosyltransferase/glycogen phosphorylase"/>
    <property type="match status" value="1"/>
</dbReference>
<dbReference type="EMBL" id="SMAO01000012">
    <property type="protein sequence ID" value="TCT18699.1"/>
    <property type="molecule type" value="Genomic_DNA"/>
</dbReference>
<dbReference type="AlphaFoldDB" id="A0A4R3MWM3"/>
<dbReference type="Proteomes" id="UP000295717">
    <property type="component" value="Unassembled WGS sequence"/>
</dbReference>
<evidence type="ECO:0000313" key="1">
    <source>
        <dbReference type="EMBL" id="TCT18699.1"/>
    </source>
</evidence>